<dbReference type="RefSeq" id="WP_139937802.1">
    <property type="nucleotide sequence ID" value="NZ_JBHSYP010000011.1"/>
</dbReference>
<evidence type="ECO:0000256" key="1">
    <source>
        <dbReference type="ARBA" id="ARBA00023015"/>
    </source>
</evidence>
<sequence>MKQNLEKEVILPYVTVRLATISWQGIGERPHFPGYSLCQRLSDNHSPLRIGNLATPEMLPRVRSVGFLPAGRSVFLYPLESDLRVLYCFYDADYVERVTQISKDKWERYATSLAALRNQRIEVLMQEIHAELEKPGYGRELLIESVTNMMLVELARYVRKLEKKGSGKGESQPLASWQLRRIEERIQASIELGYPSLGDLAGICGISKEHLARSFKATTGWQIHKYISSERISTAKTMLARNDVSCEEVSSRLGFKSPAYFSTAFRRIAGKTPTEFRKQIRENQTGDLM</sequence>
<gene>
    <name evidence="5" type="ORF">FIV46_00265</name>
</gene>
<keyword evidence="3" id="KW-0804">Transcription</keyword>
<dbReference type="SMART" id="SM00342">
    <property type="entry name" value="HTH_ARAC"/>
    <property type="match status" value="1"/>
</dbReference>
<dbReference type="PROSITE" id="PS01124">
    <property type="entry name" value="HTH_ARAC_FAMILY_2"/>
    <property type="match status" value="1"/>
</dbReference>
<evidence type="ECO:0000259" key="4">
    <source>
        <dbReference type="PROSITE" id="PS01124"/>
    </source>
</evidence>
<dbReference type="GO" id="GO:0003700">
    <property type="term" value="F:DNA-binding transcription factor activity"/>
    <property type="evidence" value="ECO:0007669"/>
    <property type="project" value="InterPro"/>
</dbReference>
<evidence type="ECO:0000256" key="2">
    <source>
        <dbReference type="ARBA" id="ARBA00023125"/>
    </source>
</evidence>
<accession>A0A501PUR0</accession>
<organism evidence="5 6">
    <name type="scientific">Emcibacter nanhaiensis</name>
    <dbReference type="NCBI Taxonomy" id="1505037"/>
    <lineage>
        <taxon>Bacteria</taxon>
        <taxon>Pseudomonadati</taxon>
        <taxon>Pseudomonadota</taxon>
        <taxon>Alphaproteobacteria</taxon>
        <taxon>Emcibacterales</taxon>
        <taxon>Emcibacteraceae</taxon>
        <taxon>Emcibacter</taxon>
    </lineage>
</organism>
<dbReference type="Pfam" id="PF12833">
    <property type="entry name" value="HTH_18"/>
    <property type="match status" value="1"/>
</dbReference>
<dbReference type="InterPro" id="IPR050204">
    <property type="entry name" value="AraC_XylS_family_regulators"/>
</dbReference>
<dbReference type="InterPro" id="IPR018060">
    <property type="entry name" value="HTH_AraC"/>
</dbReference>
<dbReference type="InterPro" id="IPR009057">
    <property type="entry name" value="Homeodomain-like_sf"/>
</dbReference>
<name>A0A501PUR0_9PROT</name>
<comment type="caution">
    <text evidence="5">The sequence shown here is derived from an EMBL/GenBank/DDBJ whole genome shotgun (WGS) entry which is preliminary data.</text>
</comment>
<protein>
    <submittedName>
        <fullName evidence="5">Helix-turn-helix transcriptional regulator</fullName>
    </submittedName>
</protein>
<dbReference type="SUPFAM" id="SSF46689">
    <property type="entry name" value="Homeodomain-like"/>
    <property type="match status" value="1"/>
</dbReference>
<evidence type="ECO:0000313" key="6">
    <source>
        <dbReference type="Proteomes" id="UP000319148"/>
    </source>
</evidence>
<dbReference type="InterPro" id="IPR037923">
    <property type="entry name" value="HTH-like"/>
</dbReference>
<dbReference type="Gene3D" id="1.10.10.60">
    <property type="entry name" value="Homeodomain-like"/>
    <property type="match status" value="2"/>
</dbReference>
<dbReference type="Proteomes" id="UP000319148">
    <property type="component" value="Unassembled WGS sequence"/>
</dbReference>
<reference evidence="6" key="1">
    <citation type="submission" date="2019-06" db="EMBL/GenBank/DDBJ databases">
        <title>The complete genome of Emcibacter congregatus ZYLT.</title>
        <authorList>
            <person name="Zhao Z."/>
        </authorList>
    </citation>
    <scope>NUCLEOTIDE SEQUENCE [LARGE SCALE GENOMIC DNA]</scope>
    <source>
        <strain evidence="6">MCCC 1A06723</strain>
    </source>
</reference>
<feature type="domain" description="HTH araC/xylS-type" evidence="4">
    <location>
        <begin position="180"/>
        <end position="279"/>
    </location>
</feature>
<keyword evidence="2" id="KW-0238">DNA-binding</keyword>
<dbReference type="OrthoDB" id="7508028at2"/>
<keyword evidence="1" id="KW-0805">Transcription regulation</keyword>
<evidence type="ECO:0000256" key="3">
    <source>
        <dbReference type="ARBA" id="ARBA00023163"/>
    </source>
</evidence>
<keyword evidence="6" id="KW-1185">Reference proteome</keyword>
<dbReference type="InterPro" id="IPR020449">
    <property type="entry name" value="Tscrpt_reg_AraC-type_HTH"/>
</dbReference>
<dbReference type="EMBL" id="VFIY01000003">
    <property type="protein sequence ID" value="TPD63802.1"/>
    <property type="molecule type" value="Genomic_DNA"/>
</dbReference>
<dbReference type="AlphaFoldDB" id="A0A501PUR0"/>
<dbReference type="PANTHER" id="PTHR46796:SF6">
    <property type="entry name" value="ARAC SUBFAMILY"/>
    <property type="match status" value="1"/>
</dbReference>
<dbReference type="PANTHER" id="PTHR46796">
    <property type="entry name" value="HTH-TYPE TRANSCRIPTIONAL ACTIVATOR RHAS-RELATED"/>
    <property type="match status" value="1"/>
</dbReference>
<evidence type="ECO:0000313" key="5">
    <source>
        <dbReference type="EMBL" id="TPD63802.1"/>
    </source>
</evidence>
<dbReference type="PRINTS" id="PR00032">
    <property type="entry name" value="HTHARAC"/>
</dbReference>
<dbReference type="SUPFAM" id="SSF51215">
    <property type="entry name" value="Regulatory protein AraC"/>
    <property type="match status" value="1"/>
</dbReference>
<proteinExistence type="predicted"/>
<dbReference type="GO" id="GO:0043565">
    <property type="term" value="F:sequence-specific DNA binding"/>
    <property type="evidence" value="ECO:0007669"/>
    <property type="project" value="InterPro"/>
</dbReference>